<feature type="binding site" evidence="9">
    <location>
        <position position="82"/>
    </location>
    <ligand>
        <name>[4Fe-4S] cluster</name>
        <dbReference type="ChEBI" id="CHEBI:49883"/>
        <label>2</label>
        <note>4Fe-4S-S-AdoMet</note>
    </ligand>
</feature>
<evidence type="ECO:0000256" key="3">
    <source>
        <dbReference type="ARBA" id="ARBA00022679"/>
    </source>
</evidence>
<dbReference type="PROSITE" id="PS51918">
    <property type="entry name" value="RADICAL_SAM"/>
    <property type="match status" value="1"/>
</dbReference>
<accession>A0A1H4MHU2</accession>
<dbReference type="HAMAP" id="MF_00206">
    <property type="entry name" value="Lipoyl_synth"/>
    <property type="match status" value="1"/>
</dbReference>
<feature type="binding site" evidence="9">
    <location>
        <position position="85"/>
    </location>
    <ligand>
        <name>[4Fe-4S] cluster</name>
        <dbReference type="ChEBI" id="CHEBI:49883"/>
        <label>2</label>
        <note>4Fe-4S-S-AdoMet</note>
    </ligand>
</feature>
<protein>
    <recommendedName>
        <fullName evidence="9">Lipoyl synthase</fullName>
        <ecNumber evidence="9">2.8.1.8</ecNumber>
    </recommendedName>
    <alternativeName>
        <fullName evidence="9">Lip-syn</fullName>
        <shortName evidence="9">LS</shortName>
    </alternativeName>
    <alternativeName>
        <fullName evidence="9">Lipoate synthase</fullName>
    </alternativeName>
    <alternativeName>
        <fullName evidence="9">Lipoic acid synthase</fullName>
    </alternativeName>
    <alternativeName>
        <fullName evidence="9">Sulfur insertion protein LipA</fullName>
    </alternativeName>
</protein>
<comment type="cofactor">
    <cofactor evidence="9">
        <name>[4Fe-4S] cluster</name>
        <dbReference type="ChEBI" id="CHEBI:49883"/>
    </cofactor>
    <text evidence="9">Binds 2 [4Fe-4S] clusters per subunit. One cluster is coordinated with 3 cysteines and an exchangeable S-adenosyl-L-methionine.</text>
</comment>
<gene>
    <name evidence="9" type="primary">lipA</name>
    <name evidence="11" type="ORF">SAMN05443244_1941</name>
</gene>
<evidence type="ECO:0000313" key="11">
    <source>
        <dbReference type="EMBL" id="SEB82690.1"/>
    </source>
</evidence>
<evidence type="ECO:0000256" key="1">
    <source>
        <dbReference type="ARBA" id="ARBA00022485"/>
    </source>
</evidence>
<keyword evidence="7 9" id="KW-0411">Iron-sulfur</keyword>
<feature type="binding site" evidence="9">
    <location>
        <position position="291"/>
    </location>
    <ligand>
        <name>[4Fe-4S] cluster</name>
        <dbReference type="ChEBI" id="CHEBI:49883"/>
        <label>1</label>
    </ligand>
</feature>
<comment type="similarity">
    <text evidence="9">Belongs to the radical SAM superfamily. Lipoyl synthase family.</text>
</comment>
<dbReference type="SFLD" id="SFLDF00271">
    <property type="entry name" value="lipoyl_synthase"/>
    <property type="match status" value="1"/>
</dbReference>
<dbReference type="FunFam" id="3.20.20.70:FF:000040">
    <property type="entry name" value="Lipoyl synthase"/>
    <property type="match status" value="1"/>
</dbReference>
<evidence type="ECO:0000256" key="8">
    <source>
        <dbReference type="ARBA" id="ARBA00047326"/>
    </source>
</evidence>
<dbReference type="GO" id="GO:0046872">
    <property type="term" value="F:metal ion binding"/>
    <property type="evidence" value="ECO:0007669"/>
    <property type="project" value="UniProtKB-KW"/>
</dbReference>
<dbReference type="GO" id="GO:0009249">
    <property type="term" value="P:protein lipoylation"/>
    <property type="evidence" value="ECO:0007669"/>
    <property type="project" value="UniProtKB-UniRule"/>
</dbReference>
<dbReference type="Gene3D" id="3.20.20.70">
    <property type="entry name" value="Aldolase class I"/>
    <property type="match status" value="1"/>
</dbReference>
<keyword evidence="3 9" id="KW-0808">Transferase</keyword>
<organism evidence="11 12">
    <name type="scientific">Terriglobus roseus</name>
    <dbReference type="NCBI Taxonomy" id="392734"/>
    <lineage>
        <taxon>Bacteria</taxon>
        <taxon>Pseudomonadati</taxon>
        <taxon>Acidobacteriota</taxon>
        <taxon>Terriglobia</taxon>
        <taxon>Terriglobales</taxon>
        <taxon>Acidobacteriaceae</taxon>
        <taxon>Terriglobus</taxon>
    </lineage>
</organism>
<feature type="binding site" evidence="9">
    <location>
        <position position="78"/>
    </location>
    <ligand>
        <name>[4Fe-4S] cluster</name>
        <dbReference type="ChEBI" id="CHEBI:49883"/>
        <label>2</label>
        <note>4Fe-4S-S-AdoMet</note>
    </ligand>
</feature>
<dbReference type="GO" id="GO:0005737">
    <property type="term" value="C:cytoplasm"/>
    <property type="evidence" value="ECO:0007669"/>
    <property type="project" value="UniProtKB-SubCell"/>
</dbReference>
<reference evidence="11 12" key="1">
    <citation type="submission" date="2016-10" db="EMBL/GenBank/DDBJ databases">
        <authorList>
            <person name="de Groot N.N."/>
        </authorList>
    </citation>
    <scope>NUCLEOTIDE SEQUENCE [LARGE SCALE GENOMIC DNA]</scope>
    <source>
        <strain evidence="11 12">AB35.6</strain>
    </source>
</reference>
<dbReference type="GO" id="GO:0051539">
    <property type="term" value="F:4 iron, 4 sulfur cluster binding"/>
    <property type="evidence" value="ECO:0007669"/>
    <property type="project" value="UniProtKB-UniRule"/>
</dbReference>
<dbReference type="OrthoDB" id="9787898at2"/>
<dbReference type="UniPathway" id="UPA00538">
    <property type="reaction ID" value="UER00593"/>
</dbReference>
<dbReference type="InterPro" id="IPR058240">
    <property type="entry name" value="rSAM_sf"/>
</dbReference>
<dbReference type="InterPro" id="IPR007197">
    <property type="entry name" value="rSAM"/>
</dbReference>
<dbReference type="CDD" id="cd01335">
    <property type="entry name" value="Radical_SAM"/>
    <property type="match status" value="1"/>
</dbReference>
<evidence type="ECO:0000256" key="7">
    <source>
        <dbReference type="ARBA" id="ARBA00023014"/>
    </source>
</evidence>
<dbReference type="InterPro" id="IPR003698">
    <property type="entry name" value="Lipoyl_synth"/>
</dbReference>
<dbReference type="NCBIfam" id="NF004019">
    <property type="entry name" value="PRK05481.1"/>
    <property type="match status" value="1"/>
</dbReference>
<dbReference type="NCBIfam" id="TIGR00510">
    <property type="entry name" value="lipA"/>
    <property type="match status" value="1"/>
</dbReference>
<dbReference type="InterPro" id="IPR006638">
    <property type="entry name" value="Elp3/MiaA/NifB-like_rSAM"/>
</dbReference>
<keyword evidence="6 9" id="KW-0408">Iron</keyword>
<evidence type="ECO:0000256" key="9">
    <source>
        <dbReference type="HAMAP-Rule" id="MF_00206"/>
    </source>
</evidence>
<dbReference type="Proteomes" id="UP000182409">
    <property type="component" value="Unassembled WGS sequence"/>
</dbReference>
<dbReference type="PANTHER" id="PTHR10949">
    <property type="entry name" value="LIPOYL SYNTHASE"/>
    <property type="match status" value="1"/>
</dbReference>
<comment type="subcellular location">
    <subcellularLocation>
        <location evidence="9">Cytoplasm</location>
    </subcellularLocation>
</comment>
<keyword evidence="1 9" id="KW-0004">4Fe-4S</keyword>
<dbReference type="PIRSF" id="PIRSF005963">
    <property type="entry name" value="Lipoyl_synth"/>
    <property type="match status" value="1"/>
</dbReference>
<feature type="domain" description="Radical SAM core" evidence="10">
    <location>
        <begin position="64"/>
        <end position="280"/>
    </location>
</feature>
<comment type="function">
    <text evidence="9">Catalyzes the radical-mediated insertion of two sulfur atoms into the C-6 and C-8 positions of the octanoyl moiety bound to the lipoyl domains of lipoate-dependent enzymes, thereby converting the octanoylated domains into lipoylated derivatives.</text>
</comment>
<evidence type="ECO:0000256" key="6">
    <source>
        <dbReference type="ARBA" id="ARBA00023004"/>
    </source>
</evidence>
<dbReference type="SUPFAM" id="SSF102114">
    <property type="entry name" value="Radical SAM enzymes"/>
    <property type="match status" value="1"/>
</dbReference>
<keyword evidence="4 9" id="KW-0949">S-adenosyl-L-methionine</keyword>
<feature type="binding site" evidence="9">
    <location>
        <position position="57"/>
    </location>
    <ligand>
        <name>[4Fe-4S] cluster</name>
        <dbReference type="ChEBI" id="CHEBI:49883"/>
        <label>1</label>
    </ligand>
</feature>
<evidence type="ECO:0000256" key="5">
    <source>
        <dbReference type="ARBA" id="ARBA00022723"/>
    </source>
</evidence>
<evidence type="ECO:0000256" key="4">
    <source>
        <dbReference type="ARBA" id="ARBA00022691"/>
    </source>
</evidence>
<keyword evidence="5 9" id="KW-0479">Metal-binding</keyword>
<dbReference type="SFLD" id="SFLDG01058">
    <property type="entry name" value="lipoyl_synthase_like"/>
    <property type="match status" value="1"/>
</dbReference>
<dbReference type="InterPro" id="IPR031691">
    <property type="entry name" value="LIAS_N"/>
</dbReference>
<dbReference type="EMBL" id="FNSD01000001">
    <property type="protein sequence ID" value="SEB82690.1"/>
    <property type="molecule type" value="Genomic_DNA"/>
</dbReference>
<dbReference type="Pfam" id="PF16881">
    <property type="entry name" value="LIAS_N"/>
    <property type="match status" value="1"/>
</dbReference>
<dbReference type="NCBIfam" id="NF009544">
    <property type="entry name" value="PRK12928.1"/>
    <property type="match status" value="1"/>
</dbReference>
<proteinExistence type="inferred from homology"/>
<dbReference type="InterPro" id="IPR013785">
    <property type="entry name" value="Aldolase_TIM"/>
</dbReference>
<keyword evidence="2 9" id="KW-0963">Cytoplasm</keyword>
<dbReference type="PANTHER" id="PTHR10949:SF0">
    <property type="entry name" value="LIPOYL SYNTHASE, MITOCHONDRIAL"/>
    <property type="match status" value="1"/>
</dbReference>
<evidence type="ECO:0000313" key="12">
    <source>
        <dbReference type="Proteomes" id="UP000182409"/>
    </source>
</evidence>
<comment type="pathway">
    <text evidence="9">Protein modification; protein lipoylation via endogenous pathway; protein N(6)-(lipoyl)lysine from octanoyl-[acyl-carrier-protein]: step 2/2.</text>
</comment>
<dbReference type="AlphaFoldDB" id="A0A1H4MHU2"/>
<comment type="catalytic activity">
    <reaction evidence="8 9">
        <text>[[Fe-S] cluster scaffold protein carrying a second [4Fe-4S](2+) cluster] + N(6)-octanoyl-L-lysyl-[protein] + 2 oxidized [2Fe-2S]-[ferredoxin] + 2 S-adenosyl-L-methionine + 4 H(+) = [[Fe-S] cluster scaffold protein] + N(6)-[(R)-dihydrolipoyl]-L-lysyl-[protein] + 4 Fe(3+) + 2 hydrogen sulfide + 2 5'-deoxyadenosine + 2 L-methionine + 2 reduced [2Fe-2S]-[ferredoxin]</text>
        <dbReference type="Rhea" id="RHEA:16585"/>
        <dbReference type="Rhea" id="RHEA-COMP:9928"/>
        <dbReference type="Rhea" id="RHEA-COMP:10000"/>
        <dbReference type="Rhea" id="RHEA-COMP:10001"/>
        <dbReference type="Rhea" id="RHEA-COMP:10475"/>
        <dbReference type="Rhea" id="RHEA-COMP:14568"/>
        <dbReference type="Rhea" id="RHEA-COMP:14569"/>
        <dbReference type="ChEBI" id="CHEBI:15378"/>
        <dbReference type="ChEBI" id="CHEBI:17319"/>
        <dbReference type="ChEBI" id="CHEBI:29034"/>
        <dbReference type="ChEBI" id="CHEBI:29919"/>
        <dbReference type="ChEBI" id="CHEBI:33722"/>
        <dbReference type="ChEBI" id="CHEBI:33737"/>
        <dbReference type="ChEBI" id="CHEBI:33738"/>
        <dbReference type="ChEBI" id="CHEBI:57844"/>
        <dbReference type="ChEBI" id="CHEBI:59789"/>
        <dbReference type="ChEBI" id="CHEBI:78809"/>
        <dbReference type="ChEBI" id="CHEBI:83100"/>
        <dbReference type="EC" id="2.8.1.8"/>
    </reaction>
</comment>
<evidence type="ECO:0000259" key="10">
    <source>
        <dbReference type="PROSITE" id="PS51918"/>
    </source>
</evidence>
<sequence length="304" mass="33965">MTPAAAAELIQIDLSPRKPERKPEWLKARAPMGETFHALKALTRELGLHTVCESAHCPNIGECWNHKTATFMMLGNSCTRRCGFCAVPSGKPDPIDFDEPRRVAYAVAKLGLQHAVITSVNRDDDNTGAARAFVEVIREIRAQAPGCQVEVLTPDFQGTEEAIRLVVAAKPEILNHNIETVPRLYRVAKSGGRYERSIGYLKLAKDLNPNQVTKTGIIVGMGEETHELLDVFRDLAAIKVDILTIGQYLRPSKDHIPMKRYYTPEEFEFLKIEALRMGFRHVESGPLVRSSYHAHEQAQSTGLR</sequence>
<name>A0A1H4MHU2_9BACT</name>
<dbReference type="RefSeq" id="WP_074653645.1">
    <property type="nucleotide sequence ID" value="NZ_FNSD01000001.1"/>
</dbReference>
<evidence type="ECO:0000256" key="2">
    <source>
        <dbReference type="ARBA" id="ARBA00022490"/>
    </source>
</evidence>
<dbReference type="SMART" id="SM00729">
    <property type="entry name" value="Elp3"/>
    <property type="match status" value="1"/>
</dbReference>
<dbReference type="SFLD" id="SFLDS00029">
    <property type="entry name" value="Radical_SAM"/>
    <property type="match status" value="1"/>
</dbReference>
<dbReference type="EC" id="2.8.1.8" evidence="9"/>
<feature type="binding site" evidence="9">
    <location>
        <position position="63"/>
    </location>
    <ligand>
        <name>[4Fe-4S] cluster</name>
        <dbReference type="ChEBI" id="CHEBI:49883"/>
        <label>1</label>
    </ligand>
</feature>
<feature type="binding site" evidence="9">
    <location>
        <position position="52"/>
    </location>
    <ligand>
        <name>[4Fe-4S] cluster</name>
        <dbReference type="ChEBI" id="CHEBI:49883"/>
        <label>1</label>
    </ligand>
</feature>
<dbReference type="Pfam" id="PF04055">
    <property type="entry name" value="Radical_SAM"/>
    <property type="match status" value="1"/>
</dbReference>
<dbReference type="GO" id="GO:0016992">
    <property type="term" value="F:lipoate synthase activity"/>
    <property type="evidence" value="ECO:0007669"/>
    <property type="project" value="UniProtKB-UniRule"/>
</dbReference>